<dbReference type="Pfam" id="PF02897">
    <property type="entry name" value="Peptidase_S9_N"/>
    <property type="match status" value="1"/>
</dbReference>
<keyword evidence="8" id="KW-1185">Reference proteome</keyword>
<feature type="domain" description="Peptidase S9 prolyl oligopeptidase catalytic" evidence="5">
    <location>
        <begin position="496"/>
        <end position="699"/>
    </location>
</feature>
<dbReference type="PANTHER" id="PTHR42881:SF13">
    <property type="entry name" value="PROLYL ENDOPEPTIDASE"/>
    <property type="match status" value="1"/>
</dbReference>
<comment type="caution">
    <text evidence="7">The sequence shown here is derived from an EMBL/GenBank/DDBJ whole genome shotgun (WGS) entry which is preliminary data.</text>
</comment>
<accession>A0A916XLD3</accession>
<evidence type="ECO:0000259" key="6">
    <source>
        <dbReference type="Pfam" id="PF02897"/>
    </source>
</evidence>
<protein>
    <submittedName>
        <fullName evidence="7">Prolyl oligopeptidase</fullName>
    </submittedName>
</protein>
<feature type="chain" id="PRO_5037137532" evidence="4">
    <location>
        <begin position="21"/>
        <end position="709"/>
    </location>
</feature>
<evidence type="ECO:0000313" key="8">
    <source>
        <dbReference type="Proteomes" id="UP000637423"/>
    </source>
</evidence>
<dbReference type="InterPro" id="IPR001375">
    <property type="entry name" value="Peptidase_S9_cat"/>
</dbReference>
<keyword evidence="3" id="KW-0720">Serine protease</keyword>
<dbReference type="AlphaFoldDB" id="A0A916XLD3"/>
<reference evidence="7" key="1">
    <citation type="journal article" date="2014" name="Int. J. Syst. Evol. Microbiol.">
        <title>Complete genome sequence of Corynebacterium casei LMG S-19264T (=DSM 44701T), isolated from a smear-ripened cheese.</title>
        <authorList>
            <consortium name="US DOE Joint Genome Institute (JGI-PGF)"/>
            <person name="Walter F."/>
            <person name="Albersmeier A."/>
            <person name="Kalinowski J."/>
            <person name="Ruckert C."/>
        </authorList>
    </citation>
    <scope>NUCLEOTIDE SEQUENCE</scope>
    <source>
        <strain evidence="7">CGMCC 1.10998</strain>
    </source>
</reference>
<keyword evidence="2" id="KW-0378">Hydrolase</keyword>
<feature type="domain" description="Peptidase S9A N-terminal" evidence="6">
    <location>
        <begin position="23"/>
        <end position="429"/>
    </location>
</feature>
<dbReference type="InterPro" id="IPR051167">
    <property type="entry name" value="Prolyl_oligopep/macrocyclase"/>
</dbReference>
<dbReference type="SUPFAM" id="SSF50993">
    <property type="entry name" value="Peptidase/esterase 'gauge' domain"/>
    <property type="match status" value="1"/>
</dbReference>
<dbReference type="InterPro" id="IPR023302">
    <property type="entry name" value="Pept_S9A_N"/>
</dbReference>
<dbReference type="RefSeq" id="WP_188566940.1">
    <property type="nucleotide sequence ID" value="NZ_BMED01000003.1"/>
</dbReference>
<evidence type="ECO:0000259" key="5">
    <source>
        <dbReference type="Pfam" id="PF00326"/>
    </source>
</evidence>
<dbReference type="Pfam" id="PF00326">
    <property type="entry name" value="Peptidase_S9"/>
    <property type="match status" value="1"/>
</dbReference>
<proteinExistence type="predicted"/>
<gene>
    <name evidence="7" type="ORF">GCM10011396_30250</name>
</gene>
<evidence type="ECO:0000313" key="7">
    <source>
        <dbReference type="EMBL" id="GGC81002.1"/>
    </source>
</evidence>
<evidence type="ECO:0000256" key="3">
    <source>
        <dbReference type="ARBA" id="ARBA00022825"/>
    </source>
</evidence>
<dbReference type="Proteomes" id="UP000637423">
    <property type="component" value="Unassembled WGS sequence"/>
</dbReference>
<dbReference type="GO" id="GO:0005829">
    <property type="term" value="C:cytosol"/>
    <property type="evidence" value="ECO:0007669"/>
    <property type="project" value="TreeGrafter"/>
</dbReference>
<evidence type="ECO:0000256" key="4">
    <source>
        <dbReference type="SAM" id="SignalP"/>
    </source>
</evidence>
<keyword evidence="1" id="KW-0645">Protease</keyword>
<sequence length="709" mass="78954">MKLKLVLALGLAGLSGMSFAQSLDSHQWLEDVGGAKQLEWVKGRNQITRAKVESDAGFAQMRTDLQTVLDSKDRIPAVEKMGEYYYNFWRDAEHPRGIWRKTTLVEYRKAQPNWETVLDLDALAKAENENWVHKASNCRHPAYDHCLIELSRGGADAVVVREFDLASKSFVKDGFSLPEAKVNIAWRDKDTLFVGTDFGPGSLTDSGYARIVKEWKRGTPLASAKTLLEGEKTDISVAAYSSDHGGVHHELVSRGVTFYTSENYLIEGGKLKKLAVPERSSINFFGKQLIVSLREPWTAGGKTYASGSLLAIDFARFQKGDRNFAVLFEPSDRTSLTGLDITRNYVLVQSLDNVKGKLVEWKLERGKWSIERNKWVSRQVNLPTLGQVNISALDPQKTDDYTLSYSDYLTPSVYVLAHAGSDEREQLKSTPAFFDASPYVTTQNEATSKDGTKIPYFVVRRKDSKDDGSNPTLLYGYGGFQISLTPSYSGGIGKAWLEKGGIYVVANIRGGGEFGPRWHQAALKENRQRAYDDFAAVAEDLIARKITSTRHLGAMGGSNGGLLAGVMLTQRPDLFNAVVSQVPLLDMQRYNKLLAGASWMGEYGNPDVPAEWSYIQRYSPYQNVKAEVKYPNVLFITSTRDDRVHPGHARKMAAKMLEQGHQNVWYYENIEGGHGGAANNAQRADMSAITYTFLWDMLKPDNAANIAAQ</sequence>
<dbReference type="InterPro" id="IPR002470">
    <property type="entry name" value="Peptidase_S9A"/>
</dbReference>
<evidence type="ECO:0000256" key="1">
    <source>
        <dbReference type="ARBA" id="ARBA00022670"/>
    </source>
</evidence>
<dbReference type="EMBL" id="BMED01000003">
    <property type="protein sequence ID" value="GGC81002.1"/>
    <property type="molecule type" value="Genomic_DNA"/>
</dbReference>
<dbReference type="SUPFAM" id="SSF53474">
    <property type="entry name" value="alpha/beta-Hydrolases"/>
    <property type="match status" value="1"/>
</dbReference>
<dbReference type="PRINTS" id="PR00862">
    <property type="entry name" value="PROLIGOPTASE"/>
</dbReference>
<dbReference type="Gene3D" id="3.40.50.1820">
    <property type="entry name" value="alpha/beta hydrolase"/>
    <property type="match status" value="1"/>
</dbReference>
<dbReference type="InterPro" id="IPR029058">
    <property type="entry name" value="AB_hydrolase_fold"/>
</dbReference>
<evidence type="ECO:0000256" key="2">
    <source>
        <dbReference type="ARBA" id="ARBA00022801"/>
    </source>
</evidence>
<dbReference type="GO" id="GO:0004252">
    <property type="term" value="F:serine-type endopeptidase activity"/>
    <property type="evidence" value="ECO:0007669"/>
    <property type="project" value="InterPro"/>
</dbReference>
<dbReference type="GO" id="GO:0070012">
    <property type="term" value="F:oligopeptidase activity"/>
    <property type="evidence" value="ECO:0007669"/>
    <property type="project" value="TreeGrafter"/>
</dbReference>
<keyword evidence="4" id="KW-0732">Signal</keyword>
<organism evidence="7 8">
    <name type="scientific">Undibacterium terreum</name>
    <dbReference type="NCBI Taxonomy" id="1224302"/>
    <lineage>
        <taxon>Bacteria</taxon>
        <taxon>Pseudomonadati</taxon>
        <taxon>Pseudomonadota</taxon>
        <taxon>Betaproteobacteria</taxon>
        <taxon>Burkholderiales</taxon>
        <taxon>Oxalobacteraceae</taxon>
        <taxon>Undibacterium</taxon>
    </lineage>
</organism>
<name>A0A916XLD3_9BURK</name>
<feature type="signal peptide" evidence="4">
    <location>
        <begin position="1"/>
        <end position="20"/>
    </location>
</feature>
<dbReference type="GO" id="GO:0006508">
    <property type="term" value="P:proteolysis"/>
    <property type="evidence" value="ECO:0007669"/>
    <property type="project" value="UniProtKB-KW"/>
</dbReference>
<reference evidence="7" key="2">
    <citation type="submission" date="2020-09" db="EMBL/GenBank/DDBJ databases">
        <authorList>
            <person name="Sun Q."/>
            <person name="Zhou Y."/>
        </authorList>
    </citation>
    <scope>NUCLEOTIDE SEQUENCE</scope>
    <source>
        <strain evidence="7">CGMCC 1.10998</strain>
    </source>
</reference>
<dbReference type="PANTHER" id="PTHR42881">
    <property type="entry name" value="PROLYL ENDOPEPTIDASE"/>
    <property type="match status" value="1"/>
</dbReference>
<dbReference type="Gene3D" id="2.130.10.120">
    <property type="entry name" value="Prolyl oligopeptidase, N-terminal domain"/>
    <property type="match status" value="1"/>
</dbReference>